<gene>
    <name evidence="1" type="ORF">I5Q84_13140</name>
</gene>
<proteinExistence type="predicted"/>
<dbReference type="Proteomes" id="UP000595792">
    <property type="component" value="Chromosome"/>
</dbReference>
<accession>A0AAX1KGI0</accession>
<organism evidence="1 2">
    <name type="scientific">Flavonifractor plautii</name>
    <name type="common">Fusobacterium plautii</name>
    <dbReference type="NCBI Taxonomy" id="292800"/>
    <lineage>
        <taxon>Bacteria</taxon>
        <taxon>Bacillati</taxon>
        <taxon>Bacillota</taxon>
        <taxon>Clostridia</taxon>
        <taxon>Eubacteriales</taxon>
        <taxon>Oscillospiraceae</taxon>
        <taxon>Flavonifractor</taxon>
    </lineage>
</organism>
<dbReference type="KEGG" id="fpla:A4U99_14475"/>
<protein>
    <submittedName>
        <fullName evidence="1">Uncharacterized protein</fullName>
    </submittedName>
</protein>
<evidence type="ECO:0000313" key="2">
    <source>
        <dbReference type="Proteomes" id="UP000595792"/>
    </source>
</evidence>
<dbReference type="RefSeq" id="WP_065535279.1">
    <property type="nucleotide sequence ID" value="NZ_CP015406.2"/>
</dbReference>
<dbReference type="EMBL" id="CP065315">
    <property type="protein sequence ID" value="QQR04919.1"/>
    <property type="molecule type" value="Genomic_DNA"/>
</dbReference>
<name>A0AAX1KGI0_FLAPL</name>
<dbReference type="AlphaFoldDB" id="A0AAX1KGI0"/>
<reference evidence="1 2" key="1">
    <citation type="submission" date="2020-11" db="EMBL/GenBank/DDBJ databases">
        <title>Closed and high quality bacterial genomes of the OMM12 community.</title>
        <authorList>
            <person name="Marbouty M."/>
            <person name="Lamy-Besnier Q."/>
            <person name="Debarbieux L."/>
            <person name="Koszul R."/>
        </authorList>
    </citation>
    <scope>NUCLEOTIDE SEQUENCE [LARGE SCALE GENOMIC DNA]</scope>
    <source>
        <strain evidence="1 2">YL31</strain>
    </source>
</reference>
<evidence type="ECO:0000313" key="1">
    <source>
        <dbReference type="EMBL" id="QQR04919.1"/>
    </source>
</evidence>
<sequence length="69" mass="8072">MMFSQKQVEFMKSIGLDMDFLRLSDDDYCKIEDTVGDIYTEEAQEHPDEVTEKILICESILDMLSEDDE</sequence>